<feature type="region of interest" description="Disordered" evidence="1">
    <location>
        <begin position="115"/>
        <end position="136"/>
    </location>
</feature>
<evidence type="ECO:0000313" key="3">
    <source>
        <dbReference type="Proteomes" id="UP000827986"/>
    </source>
</evidence>
<reference evidence="2" key="1">
    <citation type="submission" date="2021-09" db="EMBL/GenBank/DDBJ databases">
        <title>The genome of Mauremys mutica provides insights into the evolution of semi-aquatic lifestyle.</title>
        <authorList>
            <person name="Gong S."/>
            <person name="Gao Y."/>
        </authorList>
    </citation>
    <scope>NUCLEOTIDE SEQUENCE</scope>
    <source>
        <strain evidence="2">MM-2020</strain>
        <tissue evidence="2">Muscle</tissue>
    </source>
</reference>
<protein>
    <submittedName>
        <fullName evidence="2">Uncharacterized protein</fullName>
    </submittedName>
</protein>
<sequence>MFVPFIPHDYFQRRNASKTLCFKSHAYEQARLFWRGKHGPMACFPLCLPPKDSVRGLDLSAGAEARRLLGNCSSSSLWFCFVSSCFLESGQGEDLGGTRGGVGLVGPPVGVAVWTESQPHQPLKPETKDRPNKEGI</sequence>
<organism evidence="2 3">
    <name type="scientific">Mauremys mutica</name>
    <name type="common">yellowpond turtle</name>
    <dbReference type="NCBI Taxonomy" id="74926"/>
    <lineage>
        <taxon>Eukaryota</taxon>
        <taxon>Metazoa</taxon>
        <taxon>Chordata</taxon>
        <taxon>Craniata</taxon>
        <taxon>Vertebrata</taxon>
        <taxon>Euteleostomi</taxon>
        <taxon>Archelosauria</taxon>
        <taxon>Testudinata</taxon>
        <taxon>Testudines</taxon>
        <taxon>Cryptodira</taxon>
        <taxon>Durocryptodira</taxon>
        <taxon>Testudinoidea</taxon>
        <taxon>Geoemydidae</taxon>
        <taxon>Geoemydinae</taxon>
        <taxon>Mauremys</taxon>
    </lineage>
</organism>
<dbReference type="EMBL" id="JAHDVG010000467">
    <property type="protein sequence ID" value="KAH1182066.1"/>
    <property type="molecule type" value="Genomic_DNA"/>
</dbReference>
<proteinExistence type="predicted"/>
<accession>A0A9D3XLK0</accession>
<comment type="caution">
    <text evidence="2">The sequence shown here is derived from an EMBL/GenBank/DDBJ whole genome shotgun (WGS) entry which is preliminary data.</text>
</comment>
<dbReference type="AlphaFoldDB" id="A0A9D3XLK0"/>
<evidence type="ECO:0000256" key="1">
    <source>
        <dbReference type="SAM" id="MobiDB-lite"/>
    </source>
</evidence>
<keyword evidence="3" id="KW-1185">Reference proteome</keyword>
<dbReference type="Proteomes" id="UP000827986">
    <property type="component" value="Unassembled WGS sequence"/>
</dbReference>
<gene>
    <name evidence="2" type="ORF">KIL84_009820</name>
</gene>
<feature type="compositionally biased region" description="Basic and acidic residues" evidence="1">
    <location>
        <begin position="123"/>
        <end position="136"/>
    </location>
</feature>
<name>A0A9D3XLK0_9SAUR</name>
<evidence type="ECO:0000313" key="2">
    <source>
        <dbReference type="EMBL" id="KAH1182066.1"/>
    </source>
</evidence>